<feature type="non-terminal residue" evidence="1">
    <location>
        <position position="76"/>
    </location>
</feature>
<gene>
    <name evidence="1" type="ORF">LCGC14_1761400</name>
</gene>
<evidence type="ECO:0000313" key="1">
    <source>
        <dbReference type="EMBL" id="KKM04724.1"/>
    </source>
</evidence>
<proteinExistence type="predicted"/>
<protein>
    <submittedName>
        <fullName evidence="1">Uncharacterized protein</fullName>
    </submittedName>
</protein>
<sequence>MVEIKNPSDIFARSTVWNAYNKRCFYCREFIYFKEMEIDHVIPKSLGKEKAIEEYGLGPDFELDSYFNLVPTCRTC</sequence>
<reference evidence="1" key="1">
    <citation type="journal article" date="2015" name="Nature">
        <title>Complex archaea that bridge the gap between prokaryotes and eukaryotes.</title>
        <authorList>
            <person name="Spang A."/>
            <person name="Saw J.H."/>
            <person name="Jorgensen S.L."/>
            <person name="Zaremba-Niedzwiedzka K."/>
            <person name="Martijn J."/>
            <person name="Lind A.E."/>
            <person name="van Eijk R."/>
            <person name="Schleper C."/>
            <person name="Guy L."/>
            <person name="Ettema T.J."/>
        </authorList>
    </citation>
    <scope>NUCLEOTIDE SEQUENCE</scope>
</reference>
<dbReference type="AlphaFoldDB" id="A0A0F9H0W4"/>
<dbReference type="EMBL" id="LAZR01016391">
    <property type="protein sequence ID" value="KKM04724.1"/>
    <property type="molecule type" value="Genomic_DNA"/>
</dbReference>
<name>A0A0F9H0W4_9ZZZZ</name>
<dbReference type="InterPro" id="IPR003615">
    <property type="entry name" value="HNH_nuc"/>
</dbReference>
<organism evidence="1">
    <name type="scientific">marine sediment metagenome</name>
    <dbReference type="NCBI Taxonomy" id="412755"/>
    <lineage>
        <taxon>unclassified sequences</taxon>
        <taxon>metagenomes</taxon>
        <taxon>ecological metagenomes</taxon>
    </lineage>
</organism>
<accession>A0A0F9H0W4</accession>
<dbReference type="CDD" id="cd00085">
    <property type="entry name" value="HNHc"/>
    <property type="match status" value="1"/>
</dbReference>
<dbReference type="Gene3D" id="1.10.30.50">
    <property type="match status" value="1"/>
</dbReference>
<comment type="caution">
    <text evidence="1">The sequence shown here is derived from an EMBL/GenBank/DDBJ whole genome shotgun (WGS) entry which is preliminary data.</text>
</comment>